<keyword evidence="6 7" id="KW-0472">Membrane</keyword>
<dbReference type="SUPFAM" id="SSF52540">
    <property type="entry name" value="P-loop containing nucleoside triphosphate hydrolases"/>
    <property type="match status" value="1"/>
</dbReference>
<evidence type="ECO:0000256" key="3">
    <source>
        <dbReference type="ARBA" id="ARBA00022741"/>
    </source>
</evidence>
<dbReference type="Gene3D" id="3.40.50.300">
    <property type="entry name" value="P-loop containing nucleotide triphosphate hydrolases"/>
    <property type="match status" value="1"/>
</dbReference>
<dbReference type="PROSITE" id="PS50893">
    <property type="entry name" value="ABC_TRANSPORTER_2"/>
    <property type="match status" value="1"/>
</dbReference>
<evidence type="ECO:0000256" key="7">
    <source>
        <dbReference type="SAM" id="Phobius"/>
    </source>
</evidence>
<dbReference type="PROSITE" id="PS00211">
    <property type="entry name" value="ABC_TRANSPORTER_1"/>
    <property type="match status" value="1"/>
</dbReference>
<evidence type="ECO:0000259" key="9">
    <source>
        <dbReference type="PROSITE" id="PS50929"/>
    </source>
</evidence>
<comment type="subcellular location">
    <subcellularLocation>
        <location evidence="1">Cell membrane</location>
        <topology evidence="1">Multi-pass membrane protein</topology>
    </subcellularLocation>
</comment>
<sequence length="597" mass="65917">MRALLPFIKLFKHQWLMMFTGLILSITTLMAGIGLLSLSGWFLSAAAVAGLTAATAMMFNYFTPAGGVRFLSIVRTASRYGERLATHEATFKLLTQLRTWAWRKLMPLSASNMQGIRQGDLLNRLVADIDTLDHLYLRLITPMAASFLMLGALYLFLSWFDAELALILCGSLLLVWLVLPWIFYHLGRKPGVELLESKRIYRVQVLEFVQGLAEISLFGANERFRAQLAESEARLLASQRAMANVTALSQGALILCHGLVVMAILYMASSGVGEHLPPGPMLAMVVFMTLACIEMLMPIAGAFQHLSSCVTAAERVNELVDQEPSIVFNNASDISVHHGELTLKGICFSYDQDAQVETKKVVLRDINLSIKPGEKVALLGQTGCGKSSLLSLITREWQASSGCIRLDGVEIDQYSQQALTAGITLMSQRIYLFSGTLRSNLALAQRTVADLPTRAERRVVQAANDEILIGVLNRVGLSNLTQGDKPLDIWIGEGGRQLSGGEQRRIGVARALLRDAPVLLLDEPTEGLDKRTEREILALLFEFAKDKTLLMISHRLTAMTQMDTIHLMENGKLRVSGCHDDLLVADEYYASLNHKLN</sequence>
<evidence type="ECO:0000256" key="5">
    <source>
        <dbReference type="ARBA" id="ARBA00022989"/>
    </source>
</evidence>
<dbReference type="InterPro" id="IPR003439">
    <property type="entry name" value="ABC_transporter-like_ATP-bd"/>
</dbReference>
<organism evidence="10 11">
    <name type="scientific">Shewanella psychropiezotolerans</name>
    <dbReference type="NCBI Taxonomy" id="2593655"/>
    <lineage>
        <taxon>Bacteria</taxon>
        <taxon>Pseudomonadati</taxon>
        <taxon>Pseudomonadota</taxon>
        <taxon>Gammaproteobacteria</taxon>
        <taxon>Alteromonadales</taxon>
        <taxon>Shewanellaceae</taxon>
        <taxon>Shewanella</taxon>
    </lineage>
</organism>
<feature type="domain" description="ABC transporter" evidence="8">
    <location>
        <begin position="341"/>
        <end position="595"/>
    </location>
</feature>
<feature type="transmembrane region" description="Helical" evidence="7">
    <location>
        <begin position="247"/>
        <end position="269"/>
    </location>
</feature>
<evidence type="ECO:0000256" key="6">
    <source>
        <dbReference type="ARBA" id="ARBA00023136"/>
    </source>
</evidence>
<evidence type="ECO:0000313" key="11">
    <source>
        <dbReference type="Proteomes" id="UP000315947"/>
    </source>
</evidence>
<name>A0ABX5X770_9GAMM</name>
<evidence type="ECO:0000313" key="10">
    <source>
        <dbReference type="EMBL" id="QDO85753.1"/>
    </source>
</evidence>
<keyword evidence="3" id="KW-0547">Nucleotide-binding</keyword>
<dbReference type="RefSeq" id="WP_144048066.1">
    <property type="nucleotide sequence ID" value="NZ_CP041614.1"/>
</dbReference>
<protein>
    <submittedName>
        <fullName evidence="10">Cysteine/glutathione ABC transporter ATP-binding protein/permease CydC</fullName>
    </submittedName>
</protein>
<keyword evidence="4 10" id="KW-0067">ATP-binding</keyword>
<reference evidence="10 11" key="1">
    <citation type="submission" date="2019-07" db="EMBL/GenBank/DDBJ databases">
        <title>Shewanella sp. YLB-06 whole genomic sequence.</title>
        <authorList>
            <person name="Yu L."/>
        </authorList>
    </citation>
    <scope>NUCLEOTIDE SEQUENCE [LARGE SCALE GENOMIC DNA]</scope>
    <source>
        <strain evidence="10 11">YLB-06</strain>
    </source>
</reference>
<evidence type="ECO:0000259" key="8">
    <source>
        <dbReference type="PROSITE" id="PS50893"/>
    </source>
</evidence>
<dbReference type="InterPro" id="IPR027417">
    <property type="entry name" value="P-loop_NTPase"/>
</dbReference>
<feature type="transmembrane region" description="Helical" evidence="7">
    <location>
        <begin position="41"/>
        <end position="62"/>
    </location>
</feature>
<dbReference type="InterPro" id="IPR014223">
    <property type="entry name" value="ABC_CydC/D"/>
</dbReference>
<evidence type="ECO:0000256" key="1">
    <source>
        <dbReference type="ARBA" id="ARBA00004651"/>
    </source>
</evidence>
<dbReference type="Proteomes" id="UP000315947">
    <property type="component" value="Chromosome"/>
</dbReference>
<dbReference type="CDD" id="cd18585">
    <property type="entry name" value="ABC_6TM_CydC"/>
    <property type="match status" value="1"/>
</dbReference>
<dbReference type="SUPFAM" id="SSF90123">
    <property type="entry name" value="ABC transporter transmembrane region"/>
    <property type="match status" value="1"/>
</dbReference>
<dbReference type="InterPro" id="IPR017871">
    <property type="entry name" value="ABC_transporter-like_CS"/>
</dbReference>
<dbReference type="GO" id="GO:0005524">
    <property type="term" value="F:ATP binding"/>
    <property type="evidence" value="ECO:0007669"/>
    <property type="project" value="UniProtKB-KW"/>
</dbReference>
<feature type="transmembrane region" description="Helical" evidence="7">
    <location>
        <begin position="281"/>
        <end position="303"/>
    </location>
</feature>
<feature type="transmembrane region" description="Helical" evidence="7">
    <location>
        <begin position="164"/>
        <end position="184"/>
    </location>
</feature>
<keyword evidence="11" id="KW-1185">Reference proteome</keyword>
<gene>
    <name evidence="10" type="primary">cydC</name>
    <name evidence="10" type="ORF">FM037_23900</name>
</gene>
<dbReference type="PANTHER" id="PTHR43394:SF1">
    <property type="entry name" value="ATP-BINDING CASSETTE SUB-FAMILY B MEMBER 10, MITOCHONDRIAL"/>
    <property type="match status" value="1"/>
</dbReference>
<dbReference type="InterPro" id="IPR036640">
    <property type="entry name" value="ABC1_TM_sf"/>
</dbReference>
<dbReference type="Gene3D" id="1.20.1560.10">
    <property type="entry name" value="ABC transporter type 1, transmembrane domain"/>
    <property type="match status" value="1"/>
</dbReference>
<evidence type="ECO:0000256" key="4">
    <source>
        <dbReference type="ARBA" id="ARBA00022840"/>
    </source>
</evidence>
<dbReference type="NCBIfam" id="TIGR02868">
    <property type="entry name" value="CydC"/>
    <property type="match status" value="1"/>
</dbReference>
<keyword evidence="5 7" id="KW-1133">Transmembrane helix</keyword>
<evidence type="ECO:0000256" key="2">
    <source>
        <dbReference type="ARBA" id="ARBA00022692"/>
    </source>
</evidence>
<keyword evidence="2 7" id="KW-0812">Transmembrane</keyword>
<dbReference type="EMBL" id="CP041614">
    <property type="protein sequence ID" value="QDO85753.1"/>
    <property type="molecule type" value="Genomic_DNA"/>
</dbReference>
<accession>A0ABX5X770</accession>
<dbReference type="InterPro" id="IPR039421">
    <property type="entry name" value="Type_1_exporter"/>
</dbReference>
<dbReference type="Pfam" id="PF00664">
    <property type="entry name" value="ABC_membrane"/>
    <property type="match status" value="1"/>
</dbReference>
<feature type="transmembrane region" description="Helical" evidence="7">
    <location>
        <begin position="135"/>
        <end position="157"/>
    </location>
</feature>
<dbReference type="InterPro" id="IPR003593">
    <property type="entry name" value="AAA+_ATPase"/>
</dbReference>
<dbReference type="InterPro" id="IPR011527">
    <property type="entry name" value="ABC1_TM_dom"/>
</dbReference>
<feature type="transmembrane region" description="Helical" evidence="7">
    <location>
        <begin position="15"/>
        <end position="36"/>
    </location>
</feature>
<dbReference type="Pfam" id="PF00005">
    <property type="entry name" value="ABC_tran"/>
    <property type="match status" value="1"/>
</dbReference>
<dbReference type="NCBIfam" id="NF008364">
    <property type="entry name" value="PRK11160.1"/>
    <property type="match status" value="1"/>
</dbReference>
<dbReference type="PANTHER" id="PTHR43394">
    <property type="entry name" value="ATP-DEPENDENT PERMEASE MDL1, MITOCHONDRIAL"/>
    <property type="match status" value="1"/>
</dbReference>
<dbReference type="SMART" id="SM00382">
    <property type="entry name" value="AAA"/>
    <property type="match status" value="1"/>
</dbReference>
<dbReference type="PROSITE" id="PS50929">
    <property type="entry name" value="ABC_TM1F"/>
    <property type="match status" value="1"/>
</dbReference>
<proteinExistence type="predicted"/>
<feature type="domain" description="ABC transmembrane type-1" evidence="9">
    <location>
        <begin position="19"/>
        <end position="308"/>
    </location>
</feature>